<evidence type="ECO:0000256" key="1">
    <source>
        <dbReference type="SAM" id="MobiDB-lite"/>
    </source>
</evidence>
<accession>A0A1H2G291</accession>
<feature type="compositionally biased region" description="Basic and acidic residues" evidence="1">
    <location>
        <begin position="227"/>
        <end position="238"/>
    </location>
</feature>
<sequence>MSAPTPIPPTSLSPLVYIGGMAALNLPSPTGTGDWHMEQTFFIPRPSGRRSRSFISGAGYPTDTTSILGDEGIYDCTATLDDLGILSESSTAYAASHARATADLVLDAVLRGLSPCFVTLDDWMPRDSDKQQVFDLLARAMPYLTADQQENVRWWERKNAMSEPTFAELKALKKENQQRHIEEIEAMSPAERDAAMERMKASLLETPIGPRKPYKKVNIENPENADWDQKPDGFEPGH</sequence>
<evidence type="ECO:0000313" key="2">
    <source>
        <dbReference type="EMBL" id="SDU13752.1"/>
    </source>
</evidence>
<dbReference type="RefSeq" id="WP_197673501.1">
    <property type="nucleotide sequence ID" value="NZ_LT629785.1"/>
</dbReference>
<feature type="region of interest" description="Disordered" evidence="1">
    <location>
        <begin position="202"/>
        <end position="238"/>
    </location>
</feature>
<dbReference type="Proteomes" id="UP000243232">
    <property type="component" value="Chromosome I"/>
</dbReference>
<protein>
    <submittedName>
        <fullName evidence="2">Uncharacterized protein</fullName>
    </submittedName>
</protein>
<reference evidence="3" key="1">
    <citation type="submission" date="2016-10" db="EMBL/GenBank/DDBJ databases">
        <authorList>
            <person name="Varghese N."/>
            <person name="Submissions S."/>
        </authorList>
    </citation>
    <scope>NUCLEOTIDE SEQUENCE [LARGE SCALE GENOMIC DNA]</scope>
    <source>
        <strain evidence="3">DSM 17875</strain>
    </source>
</reference>
<dbReference type="STRING" id="364197.SAMN05216296_1987"/>
<evidence type="ECO:0000313" key="3">
    <source>
        <dbReference type="Proteomes" id="UP000243232"/>
    </source>
</evidence>
<name>A0A1H2G291_9PSED</name>
<proteinExistence type="predicted"/>
<organism evidence="2 3">
    <name type="scientific">Pseudomonas pohangensis</name>
    <dbReference type="NCBI Taxonomy" id="364197"/>
    <lineage>
        <taxon>Bacteria</taxon>
        <taxon>Pseudomonadati</taxon>
        <taxon>Pseudomonadota</taxon>
        <taxon>Gammaproteobacteria</taxon>
        <taxon>Pseudomonadales</taxon>
        <taxon>Pseudomonadaceae</taxon>
        <taxon>Pseudomonas</taxon>
    </lineage>
</organism>
<gene>
    <name evidence="2" type="ORF">SAMN05216296_1987</name>
</gene>
<dbReference type="AlphaFoldDB" id="A0A1H2G291"/>
<dbReference type="EMBL" id="LT629785">
    <property type="protein sequence ID" value="SDU13752.1"/>
    <property type="molecule type" value="Genomic_DNA"/>
</dbReference>
<keyword evidence="3" id="KW-1185">Reference proteome</keyword>